<dbReference type="Proteomes" id="UP001603857">
    <property type="component" value="Unassembled WGS sequence"/>
</dbReference>
<evidence type="ECO:0000313" key="3">
    <source>
        <dbReference type="Proteomes" id="UP001603857"/>
    </source>
</evidence>
<sequence>MTLLFCCGARKRLRAYLFEGLPLSMMVLTRSQEHSQKGRREKEMLRKLRSGAELAKTLLLSQSNKQQLQRVEESDKSHIVVKVNSENDSKVLTRDSPPPPPKATVTTAAPIVASAVTATMVCSGLQM</sequence>
<evidence type="ECO:0000256" key="1">
    <source>
        <dbReference type="SAM" id="MobiDB-lite"/>
    </source>
</evidence>
<keyword evidence="3" id="KW-1185">Reference proteome</keyword>
<proteinExistence type="predicted"/>
<dbReference type="AlphaFoldDB" id="A0ABD1NG55"/>
<name>A0ABD1NG55_9FABA</name>
<gene>
    <name evidence="2" type="ORF">Fmac_001084</name>
</gene>
<feature type="region of interest" description="Disordered" evidence="1">
    <location>
        <begin position="82"/>
        <end position="105"/>
    </location>
</feature>
<accession>A0ABD1NG55</accession>
<reference evidence="2 3" key="1">
    <citation type="submission" date="2024-08" db="EMBL/GenBank/DDBJ databases">
        <title>Insights into the chromosomal genome structure of Flemingia macrophylla.</title>
        <authorList>
            <person name="Ding Y."/>
            <person name="Zhao Y."/>
            <person name="Bi W."/>
            <person name="Wu M."/>
            <person name="Zhao G."/>
            <person name="Gong Y."/>
            <person name="Li W."/>
            <person name="Zhang P."/>
        </authorList>
    </citation>
    <scope>NUCLEOTIDE SEQUENCE [LARGE SCALE GENOMIC DNA]</scope>
    <source>
        <strain evidence="2">DYQJB</strain>
        <tissue evidence="2">Leaf</tissue>
    </source>
</reference>
<protein>
    <submittedName>
        <fullName evidence="2">Uncharacterized protein</fullName>
    </submittedName>
</protein>
<organism evidence="2 3">
    <name type="scientific">Flemingia macrophylla</name>
    <dbReference type="NCBI Taxonomy" id="520843"/>
    <lineage>
        <taxon>Eukaryota</taxon>
        <taxon>Viridiplantae</taxon>
        <taxon>Streptophyta</taxon>
        <taxon>Embryophyta</taxon>
        <taxon>Tracheophyta</taxon>
        <taxon>Spermatophyta</taxon>
        <taxon>Magnoliopsida</taxon>
        <taxon>eudicotyledons</taxon>
        <taxon>Gunneridae</taxon>
        <taxon>Pentapetalae</taxon>
        <taxon>rosids</taxon>
        <taxon>fabids</taxon>
        <taxon>Fabales</taxon>
        <taxon>Fabaceae</taxon>
        <taxon>Papilionoideae</taxon>
        <taxon>50 kb inversion clade</taxon>
        <taxon>NPAAA clade</taxon>
        <taxon>indigoferoid/millettioid clade</taxon>
        <taxon>Phaseoleae</taxon>
        <taxon>Flemingia</taxon>
    </lineage>
</organism>
<comment type="caution">
    <text evidence="2">The sequence shown here is derived from an EMBL/GenBank/DDBJ whole genome shotgun (WGS) entry which is preliminary data.</text>
</comment>
<dbReference type="EMBL" id="JBGMDY010000001">
    <property type="protein sequence ID" value="KAL2347084.1"/>
    <property type="molecule type" value="Genomic_DNA"/>
</dbReference>
<evidence type="ECO:0000313" key="2">
    <source>
        <dbReference type="EMBL" id="KAL2347084.1"/>
    </source>
</evidence>